<dbReference type="EMBL" id="CP011310">
    <property type="protein sequence ID" value="AKQ41564.1"/>
    <property type="molecule type" value="Genomic_DNA"/>
</dbReference>
<name>A0A0H4VEP2_9SPHN</name>
<dbReference type="InterPro" id="IPR014113">
    <property type="entry name" value="T4SS_TrbC_subgr"/>
</dbReference>
<accession>A0A0H4VEP2</accession>
<sequence>MKHAFPLLVAISLLTAAGFAAVAAQDTDPELDLEEIRARAGEFTEDAEALAISVRNRAETLVEDARTTQGEAQANRTAYVASVGTSTSGEVLDFDAMVRDQAAAERSAMGTSPRFIAFASLSMPEASLKALVQDMARAGGVTVLRGFPEGNADLFKRRLAAIWSDGSETSALGIDPRLFRDFEIEAAPSFVMLGGDFSSCDGFDCTSNVPPHDRIAGNVSVAYVLETFASGGGPGASAARQHLTQLEGARP</sequence>
<gene>
    <name evidence="2" type="ORF">CP97_05285</name>
</gene>
<dbReference type="RefSeq" id="WP_048885081.1">
    <property type="nucleotide sequence ID" value="NZ_CP011310.1"/>
</dbReference>
<dbReference type="STRING" id="1648404.CP97_05285"/>
<evidence type="ECO:0008006" key="4">
    <source>
        <dbReference type="Google" id="ProtNLM"/>
    </source>
</evidence>
<reference evidence="2 3" key="1">
    <citation type="journal article" date="2015" name="Int. J. Syst. Evol. Microbiol.">
        <title>Erythrobacter atlanticus sp. nov., a bacterium from ocean sediment able to degrade polycyclic aromatic hydrocarbons.</title>
        <authorList>
            <person name="Zhuang L."/>
            <person name="Liu Y."/>
            <person name="Wang L."/>
            <person name="Wang W."/>
            <person name="Shao Z."/>
        </authorList>
    </citation>
    <scope>NUCLEOTIDE SEQUENCE [LARGE SCALE GENOMIC DNA]</scope>
    <source>
        <strain evidence="3">s21-N3</strain>
    </source>
</reference>
<keyword evidence="1" id="KW-0732">Signal</keyword>
<protein>
    <recommendedName>
        <fullName evidence="4">Type-F conjugative transfer system pilin assembly protein TrbC</fullName>
    </recommendedName>
</protein>
<organism evidence="2 3">
    <name type="scientific">Aurantiacibacter atlanticus</name>
    <dbReference type="NCBI Taxonomy" id="1648404"/>
    <lineage>
        <taxon>Bacteria</taxon>
        <taxon>Pseudomonadati</taxon>
        <taxon>Pseudomonadota</taxon>
        <taxon>Alphaproteobacteria</taxon>
        <taxon>Sphingomonadales</taxon>
        <taxon>Erythrobacteraceae</taxon>
        <taxon>Aurantiacibacter</taxon>
    </lineage>
</organism>
<evidence type="ECO:0000313" key="3">
    <source>
        <dbReference type="Proteomes" id="UP000059113"/>
    </source>
</evidence>
<dbReference type="Pfam" id="PF09673">
    <property type="entry name" value="TrbC_Ftype"/>
    <property type="match status" value="1"/>
</dbReference>
<proteinExistence type="predicted"/>
<reference evidence="3" key="2">
    <citation type="submission" date="2015-04" db="EMBL/GenBank/DDBJ databases">
        <title>The complete genome sequence of Erythrobacter sp. s21-N3.</title>
        <authorList>
            <person name="Zhuang L."/>
            <person name="Liu Y."/>
            <person name="Shao Z."/>
        </authorList>
    </citation>
    <scope>NUCLEOTIDE SEQUENCE [LARGE SCALE GENOMIC DNA]</scope>
    <source>
        <strain evidence="3">s21-N3</strain>
    </source>
</reference>
<evidence type="ECO:0000313" key="2">
    <source>
        <dbReference type="EMBL" id="AKQ41564.1"/>
    </source>
</evidence>
<dbReference type="OrthoDB" id="7846052at2"/>
<dbReference type="NCBIfam" id="TIGR02742">
    <property type="entry name" value="TrbC_Ftype"/>
    <property type="match status" value="1"/>
</dbReference>
<dbReference type="KEGG" id="ery:CP97_05285"/>
<dbReference type="InterPro" id="IPR019106">
    <property type="entry name" value="T4SS_TrbC"/>
</dbReference>
<dbReference type="PATRIC" id="fig|1648404.4.peg.1100"/>
<dbReference type="Proteomes" id="UP000059113">
    <property type="component" value="Chromosome"/>
</dbReference>
<dbReference type="AlphaFoldDB" id="A0A0H4VEP2"/>
<keyword evidence="3" id="KW-1185">Reference proteome</keyword>
<feature type="signal peptide" evidence="1">
    <location>
        <begin position="1"/>
        <end position="23"/>
    </location>
</feature>
<evidence type="ECO:0000256" key="1">
    <source>
        <dbReference type="SAM" id="SignalP"/>
    </source>
</evidence>
<feature type="chain" id="PRO_5005210728" description="Type-F conjugative transfer system pilin assembly protein TrbC" evidence="1">
    <location>
        <begin position="24"/>
        <end position="251"/>
    </location>
</feature>